<evidence type="ECO:0000256" key="7">
    <source>
        <dbReference type="ARBA" id="ARBA00023004"/>
    </source>
</evidence>
<dbReference type="SUPFAM" id="SSF56935">
    <property type="entry name" value="Porins"/>
    <property type="match status" value="1"/>
</dbReference>
<evidence type="ECO:0000256" key="6">
    <source>
        <dbReference type="ARBA" id="ARBA00022729"/>
    </source>
</evidence>
<evidence type="ECO:0000256" key="10">
    <source>
        <dbReference type="ARBA" id="ARBA00023237"/>
    </source>
</evidence>
<evidence type="ECO:0000256" key="2">
    <source>
        <dbReference type="ARBA" id="ARBA00022448"/>
    </source>
</evidence>
<dbReference type="EMBL" id="CP132976">
    <property type="protein sequence ID" value="WMD23744.1"/>
    <property type="molecule type" value="Genomic_DNA"/>
</dbReference>
<proteinExistence type="predicted"/>
<gene>
    <name evidence="12" type="ORF">RAS12_16255</name>
</gene>
<keyword evidence="6" id="KW-0732">Signal</keyword>
<dbReference type="PANTHER" id="PTHR32552:SF68">
    <property type="entry name" value="FERRICHROME OUTER MEMBRANE TRANSPORTER_PHAGE RECEPTOR"/>
    <property type="match status" value="1"/>
</dbReference>
<feature type="compositionally biased region" description="Basic residues" evidence="11">
    <location>
        <begin position="1"/>
        <end position="10"/>
    </location>
</feature>
<dbReference type="Gene3D" id="2.40.170.20">
    <property type="entry name" value="TonB-dependent receptor, beta-barrel domain"/>
    <property type="match status" value="1"/>
</dbReference>
<evidence type="ECO:0000256" key="9">
    <source>
        <dbReference type="ARBA" id="ARBA00023136"/>
    </source>
</evidence>
<keyword evidence="3" id="KW-1134">Transmembrane beta strand</keyword>
<evidence type="ECO:0000256" key="3">
    <source>
        <dbReference type="ARBA" id="ARBA00022452"/>
    </source>
</evidence>
<keyword evidence="13" id="KW-1185">Reference proteome</keyword>
<dbReference type="InterPro" id="IPR039426">
    <property type="entry name" value="TonB-dep_rcpt-like"/>
</dbReference>
<evidence type="ECO:0000256" key="1">
    <source>
        <dbReference type="ARBA" id="ARBA00004571"/>
    </source>
</evidence>
<evidence type="ECO:0000256" key="8">
    <source>
        <dbReference type="ARBA" id="ARBA00023065"/>
    </source>
</evidence>
<organism evidence="12 13">
    <name type="scientific">Achromobacter seleniivolatilans</name>
    <dbReference type="NCBI Taxonomy" id="3047478"/>
    <lineage>
        <taxon>Bacteria</taxon>
        <taxon>Pseudomonadati</taxon>
        <taxon>Pseudomonadota</taxon>
        <taxon>Betaproteobacteria</taxon>
        <taxon>Burkholderiales</taxon>
        <taxon>Alcaligenaceae</taxon>
        <taxon>Achromobacter</taxon>
    </lineage>
</organism>
<feature type="compositionally biased region" description="Polar residues" evidence="11">
    <location>
        <begin position="14"/>
        <end position="25"/>
    </location>
</feature>
<evidence type="ECO:0000313" key="12">
    <source>
        <dbReference type="EMBL" id="WMD23744.1"/>
    </source>
</evidence>
<keyword evidence="10" id="KW-0998">Cell outer membrane</keyword>
<keyword evidence="8" id="KW-0406">Ion transport</keyword>
<evidence type="ECO:0000256" key="11">
    <source>
        <dbReference type="SAM" id="MobiDB-lite"/>
    </source>
</evidence>
<protein>
    <submittedName>
        <fullName evidence="12">TonB-dependent receptor</fullName>
    </submittedName>
</protein>
<evidence type="ECO:0000313" key="13">
    <source>
        <dbReference type="Proteomes" id="UP001234798"/>
    </source>
</evidence>
<keyword evidence="5" id="KW-0812">Transmembrane</keyword>
<dbReference type="InterPro" id="IPR036942">
    <property type="entry name" value="Beta-barrel_TonB_sf"/>
</dbReference>
<keyword evidence="2" id="KW-0813">Transport</keyword>
<sequence>MAPQKLHHLRQPVSPASNWRSTGSNHGDGEVAPAKVPSFLLFDAMISYQIHNGTLALNARNLTNKTYIANCGYGNCYYGDQRTVVGTATYRW</sequence>
<keyword evidence="9" id="KW-0472">Membrane</keyword>
<accession>A0ABY9M9W4</accession>
<keyword evidence="4" id="KW-0410">Iron transport</keyword>
<feature type="region of interest" description="Disordered" evidence="11">
    <location>
        <begin position="1"/>
        <end position="30"/>
    </location>
</feature>
<evidence type="ECO:0000256" key="5">
    <source>
        <dbReference type="ARBA" id="ARBA00022692"/>
    </source>
</evidence>
<keyword evidence="7" id="KW-0408">Iron</keyword>
<name>A0ABY9M9W4_9BURK</name>
<evidence type="ECO:0000256" key="4">
    <source>
        <dbReference type="ARBA" id="ARBA00022496"/>
    </source>
</evidence>
<dbReference type="PANTHER" id="PTHR32552">
    <property type="entry name" value="FERRICHROME IRON RECEPTOR-RELATED"/>
    <property type="match status" value="1"/>
</dbReference>
<dbReference type="Proteomes" id="UP001234798">
    <property type="component" value="Chromosome"/>
</dbReference>
<keyword evidence="12" id="KW-0675">Receptor</keyword>
<comment type="subcellular location">
    <subcellularLocation>
        <location evidence="1">Cell outer membrane</location>
        <topology evidence="1">Multi-pass membrane protein</topology>
    </subcellularLocation>
</comment>
<reference evidence="12 13" key="1">
    <citation type="submission" date="2023-08" db="EMBL/GenBank/DDBJ databases">
        <title>Achromobacter seleniivolatilans sp. nov., isolated from seleniferous soil.</title>
        <authorList>
            <person name="Zhang S."/>
            <person name="Li K."/>
            <person name="Peng J."/>
            <person name="Zhao Q."/>
            <person name="Wang H."/>
            <person name="Guo Y."/>
        </authorList>
    </citation>
    <scope>NUCLEOTIDE SEQUENCE [LARGE SCALE GENOMIC DNA]</scope>
    <source>
        <strain evidence="12 13">R39</strain>
    </source>
</reference>